<evidence type="ECO:0000313" key="3">
    <source>
        <dbReference type="Proteomes" id="UP001057580"/>
    </source>
</evidence>
<keyword evidence="1" id="KW-0472">Membrane</keyword>
<dbReference type="GeneID" id="74941086"/>
<gene>
    <name evidence="2" type="ORF">N0B31_01650</name>
</gene>
<keyword evidence="3" id="KW-1185">Reference proteome</keyword>
<evidence type="ECO:0000256" key="1">
    <source>
        <dbReference type="SAM" id="Phobius"/>
    </source>
</evidence>
<proteinExistence type="predicted"/>
<evidence type="ECO:0000313" key="2">
    <source>
        <dbReference type="EMBL" id="UWM54996.1"/>
    </source>
</evidence>
<dbReference type="EMBL" id="CP104003">
    <property type="protein sequence ID" value="UWM54996.1"/>
    <property type="molecule type" value="Genomic_DNA"/>
</dbReference>
<feature type="transmembrane region" description="Helical" evidence="1">
    <location>
        <begin position="27"/>
        <end position="47"/>
    </location>
</feature>
<dbReference type="AlphaFoldDB" id="A0A9E7R3A4"/>
<reference evidence="2" key="1">
    <citation type="submission" date="2022-09" db="EMBL/GenBank/DDBJ databases">
        <title>Diverse halophilic archaea isolated from saline environments.</title>
        <authorList>
            <person name="Cui H.-L."/>
        </authorList>
    </citation>
    <scope>NUCLEOTIDE SEQUENCE</scope>
    <source>
        <strain evidence="2">ZS-35-S2</strain>
    </source>
</reference>
<dbReference type="RefSeq" id="WP_260594048.1">
    <property type="nucleotide sequence ID" value="NZ_CP104003.1"/>
</dbReference>
<organism evidence="2 3">
    <name type="scientific">Salinirubellus salinus</name>
    <dbReference type="NCBI Taxonomy" id="1364945"/>
    <lineage>
        <taxon>Archaea</taxon>
        <taxon>Methanobacteriati</taxon>
        <taxon>Methanobacteriota</taxon>
        <taxon>Stenosarchaea group</taxon>
        <taxon>Halobacteria</taxon>
        <taxon>Halobacteriales</taxon>
        <taxon>Natronomonadaceae</taxon>
        <taxon>Salinirubellus</taxon>
    </lineage>
</organism>
<dbReference type="KEGG" id="ssai:N0B31_01650"/>
<keyword evidence="1" id="KW-0812">Transmembrane</keyword>
<name>A0A9E7R3A4_9EURY</name>
<accession>A0A9E7R3A4</accession>
<sequence>MRSASTFALQAPLHTSGDTFHVVSEVGIALLAVVVGIVVVVGAFTLFHEWFAAAR</sequence>
<protein>
    <submittedName>
        <fullName evidence="2">Uncharacterized protein</fullName>
    </submittedName>
</protein>
<dbReference type="Proteomes" id="UP001057580">
    <property type="component" value="Chromosome"/>
</dbReference>
<keyword evidence="1" id="KW-1133">Transmembrane helix</keyword>